<dbReference type="InterPro" id="IPR013320">
    <property type="entry name" value="ConA-like_dom_sf"/>
</dbReference>
<dbReference type="InterPro" id="IPR011040">
    <property type="entry name" value="Sialidase"/>
</dbReference>
<evidence type="ECO:0000313" key="6">
    <source>
        <dbReference type="Proteomes" id="UP000195570"/>
    </source>
</evidence>
<dbReference type="PRINTS" id="PR01803">
    <property type="entry name" value="TCSIALIDASE"/>
</dbReference>
<evidence type="ECO:0000256" key="2">
    <source>
        <dbReference type="SAM" id="SignalP"/>
    </source>
</evidence>
<dbReference type="CDD" id="cd15482">
    <property type="entry name" value="Sialidase_non-viral"/>
    <property type="match status" value="1"/>
</dbReference>
<dbReference type="GO" id="GO:0005737">
    <property type="term" value="C:cytoplasm"/>
    <property type="evidence" value="ECO:0007669"/>
    <property type="project" value="TreeGrafter"/>
</dbReference>
<name>A0A1G4IGA6_TRYEQ</name>
<dbReference type="PANTHER" id="PTHR10628">
    <property type="entry name" value="SIALIDASE"/>
    <property type="match status" value="1"/>
</dbReference>
<keyword evidence="2" id="KW-0732">Signal</keyword>
<dbReference type="InterPro" id="IPR055239">
    <property type="entry name" value="TS_C"/>
</dbReference>
<evidence type="ECO:0000259" key="4">
    <source>
        <dbReference type="Pfam" id="PF22925"/>
    </source>
</evidence>
<dbReference type="GO" id="GO:0009313">
    <property type="term" value="P:oligosaccharide catabolic process"/>
    <property type="evidence" value="ECO:0007669"/>
    <property type="project" value="TreeGrafter"/>
</dbReference>
<dbReference type="GeneID" id="92376917"/>
<evidence type="ECO:0000313" key="5">
    <source>
        <dbReference type="EMBL" id="SCU71396.1"/>
    </source>
</evidence>
<protein>
    <submittedName>
        <fullName evidence="5">Enriched in surface-labeled proteome protein 1</fullName>
    </submittedName>
</protein>
<dbReference type="RefSeq" id="XP_067082068.1">
    <property type="nucleotide sequence ID" value="XM_067225967.1"/>
</dbReference>
<reference evidence="5" key="1">
    <citation type="submission" date="2016-09" db="EMBL/GenBank/DDBJ databases">
        <authorList>
            <person name="Hebert L."/>
            <person name="Moumen B."/>
        </authorList>
    </citation>
    <scope>NUCLEOTIDE SEQUENCE [LARGE SCALE GENOMIC DNA]</scope>
    <source>
        <strain evidence="5">OVI</strain>
    </source>
</reference>
<dbReference type="Gene3D" id="2.120.10.10">
    <property type="match status" value="1"/>
</dbReference>
<dbReference type="GO" id="GO:0016020">
    <property type="term" value="C:membrane"/>
    <property type="evidence" value="ECO:0007669"/>
    <property type="project" value="TreeGrafter"/>
</dbReference>
<sequence>MRVVYQRFFPVLLLLLSLEHLCSRHACADEGEEGGVNHTVGGNLTGTHSYRSPSLLSIGDSLVTVSETWDPSDTEQYVDVITEYSAHYGAPAVTQVAVRNDTLDFHAVYKHKEDRESTMHPTAVAVDGMIFVLIFCKNIGASGNQTGDAVIMPHVAKGVVLPGGATGNVWVNWTQLMPIRSLLPKVIEGKRVSMFFGGGGNTIVMTKGTLVMPVQMVRTDDQRFATIIYSSNNGTSWTVAKGFTDSGCRESSVLIWKRKMLLVARSDDGYTKVFESDYMGDVWTESLGTISRVLGNSPDRRGPGNQGSAITIPLGNETVMFFTQTTVSNSSDSNEGDINRIDQRIWFSDGSRMVKVGHIYWNDHLSSSRSYLLYSNNRLLCAYEMGAEKAYAITVRSLVGELENARFARETWARQDAYISGICSSAKESAPCASGVPVDGLVGLLSSMVNGTAWVDAYFSVNANFVGGLAGPAGLTFEGTARGGRWPVGVQGQNQRFHFANTHFTLVLTLTIHEQTAPRAPVLVTRLYENGSYIDLEFSYTDDKRWHIKYGAEYGSTSGQWALNQEHQLAFVLRGGTIAVYLDGKRMPTMARMLAGNGNLLNITHFYIGGYGTVKQSPRDRLTIRNAMLYNRPLKKAEIDKLFAAKSGITAATKGIEPLTPKWNHKTKDLEPQSGDGRADHAFRTPSWALPLFVLHLYSLFM</sequence>
<dbReference type="Pfam" id="PF22925">
    <property type="entry name" value="TS_C"/>
    <property type="match status" value="1"/>
</dbReference>
<comment type="caution">
    <text evidence="5">The sequence shown here is derived from an EMBL/GenBank/DDBJ whole genome shotgun (WGS) entry which is preliminary data.</text>
</comment>
<dbReference type="AlphaFoldDB" id="A0A1G4IGA6"/>
<dbReference type="Proteomes" id="UP000195570">
    <property type="component" value="Unassembled WGS sequence"/>
</dbReference>
<feature type="domain" description="Sialidase" evidence="3">
    <location>
        <begin position="53"/>
        <end position="384"/>
    </location>
</feature>
<feature type="domain" description="Trans-sialidase C-terminal" evidence="4">
    <location>
        <begin position="437"/>
        <end position="636"/>
    </location>
</feature>
<dbReference type="EMBL" id="CZPT02001625">
    <property type="protein sequence ID" value="SCU71396.1"/>
    <property type="molecule type" value="Genomic_DNA"/>
</dbReference>
<dbReference type="SUPFAM" id="SSF50939">
    <property type="entry name" value="Sialidases"/>
    <property type="match status" value="1"/>
</dbReference>
<dbReference type="InterPro" id="IPR008377">
    <property type="entry name" value="Sialidase_trypan"/>
</dbReference>
<gene>
    <name evidence="5" type="ORF">TEOVI_000297700</name>
</gene>
<evidence type="ECO:0000256" key="1">
    <source>
        <dbReference type="ARBA" id="ARBA00022737"/>
    </source>
</evidence>
<dbReference type="InterPro" id="IPR026856">
    <property type="entry name" value="Sialidase_fam"/>
</dbReference>
<accession>A0A1G4IGA6</accession>
<dbReference type="VEuPathDB" id="TriTrypDB:TEOVI_000297700"/>
<dbReference type="SUPFAM" id="SSF49899">
    <property type="entry name" value="Concanavalin A-like lectins/glucanases"/>
    <property type="match status" value="1"/>
</dbReference>
<feature type="chain" id="PRO_5009235464" evidence="2">
    <location>
        <begin position="29"/>
        <end position="702"/>
    </location>
</feature>
<feature type="signal peptide" evidence="2">
    <location>
        <begin position="1"/>
        <end position="28"/>
    </location>
</feature>
<organism evidence="5 6">
    <name type="scientific">Trypanosoma equiperdum</name>
    <dbReference type="NCBI Taxonomy" id="5694"/>
    <lineage>
        <taxon>Eukaryota</taxon>
        <taxon>Discoba</taxon>
        <taxon>Euglenozoa</taxon>
        <taxon>Kinetoplastea</taxon>
        <taxon>Metakinetoplastina</taxon>
        <taxon>Trypanosomatida</taxon>
        <taxon>Trypanosomatidae</taxon>
        <taxon>Trypanosoma</taxon>
    </lineage>
</organism>
<dbReference type="Pfam" id="PF13859">
    <property type="entry name" value="BNR_3"/>
    <property type="match status" value="1"/>
</dbReference>
<keyword evidence="6" id="KW-1185">Reference proteome</keyword>
<dbReference type="GO" id="GO:0006689">
    <property type="term" value="P:ganglioside catabolic process"/>
    <property type="evidence" value="ECO:0007669"/>
    <property type="project" value="TreeGrafter"/>
</dbReference>
<keyword evidence="1" id="KW-0677">Repeat</keyword>
<dbReference type="PANTHER" id="PTHR10628:SF30">
    <property type="entry name" value="EXO-ALPHA-SIALIDASE"/>
    <property type="match status" value="1"/>
</dbReference>
<dbReference type="Gene3D" id="2.60.120.200">
    <property type="match status" value="1"/>
</dbReference>
<dbReference type="GO" id="GO:0004308">
    <property type="term" value="F:exo-alpha-sialidase activity"/>
    <property type="evidence" value="ECO:0007669"/>
    <property type="project" value="InterPro"/>
</dbReference>
<dbReference type="InterPro" id="IPR036278">
    <property type="entry name" value="Sialidase_sf"/>
</dbReference>
<proteinExistence type="predicted"/>
<evidence type="ECO:0000259" key="3">
    <source>
        <dbReference type="Pfam" id="PF13859"/>
    </source>
</evidence>